<comment type="caution">
    <text evidence="2">The sequence shown here is derived from an EMBL/GenBank/DDBJ whole genome shotgun (WGS) entry which is preliminary data.</text>
</comment>
<sequence>MATGLTAAIAAVEKEVIRFVAATTAEEEELDDDDEFWVSVVGLLLIRKKNQSELYTMDQCTRNAFAAERSTANKAQKRKRSGKKQANMGRLRAKMAEIGEQQKRIKKGQMKIREKFEAIEFECDQLRKETLLISQQAACNQQRLNLMLKIVKAREDNNLSEADRLIQCLREGMMKQTWKKF</sequence>
<dbReference type="PANTHER" id="PTHR48248">
    <property type="entry name" value="UVR DOMAIN-CONTAINING PROTEIN"/>
    <property type="match status" value="1"/>
</dbReference>
<organism evidence="2 3">
    <name type="scientific">Populus tomentosa</name>
    <name type="common">Chinese white poplar</name>
    <dbReference type="NCBI Taxonomy" id="118781"/>
    <lineage>
        <taxon>Eukaryota</taxon>
        <taxon>Viridiplantae</taxon>
        <taxon>Streptophyta</taxon>
        <taxon>Embryophyta</taxon>
        <taxon>Tracheophyta</taxon>
        <taxon>Spermatophyta</taxon>
        <taxon>Magnoliopsida</taxon>
        <taxon>eudicotyledons</taxon>
        <taxon>Gunneridae</taxon>
        <taxon>Pentapetalae</taxon>
        <taxon>rosids</taxon>
        <taxon>fabids</taxon>
        <taxon>Malpighiales</taxon>
        <taxon>Salicaceae</taxon>
        <taxon>Saliceae</taxon>
        <taxon>Populus</taxon>
    </lineage>
</organism>
<dbReference type="PANTHER" id="PTHR48248:SF5">
    <property type="entry name" value="UVR DOMAIN-CONTAINING PROTEIN"/>
    <property type="match status" value="1"/>
</dbReference>
<name>A0A8X8A4E9_POPTO</name>
<accession>A0A8X8A4E9</accession>
<keyword evidence="3" id="KW-1185">Reference proteome</keyword>
<protein>
    <submittedName>
        <fullName evidence="2">Uncharacterized protein</fullName>
    </submittedName>
</protein>
<dbReference type="OrthoDB" id="850227at2759"/>
<reference evidence="2" key="1">
    <citation type="journal article" date="2020" name="bioRxiv">
        <title>Hybrid origin of Populus tomentosa Carr. identified through genome sequencing and phylogenomic analysis.</title>
        <authorList>
            <person name="An X."/>
            <person name="Gao K."/>
            <person name="Chen Z."/>
            <person name="Li J."/>
            <person name="Yang X."/>
            <person name="Yang X."/>
            <person name="Zhou J."/>
            <person name="Guo T."/>
            <person name="Zhao T."/>
            <person name="Huang S."/>
            <person name="Miao D."/>
            <person name="Khan W.U."/>
            <person name="Rao P."/>
            <person name="Ye M."/>
            <person name="Lei B."/>
            <person name="Liao W."/>
            <person name="Wang J."/>
            <person name="Ji L."/>
            <person name="Li Y."/>
            <person name="Guo B."/>
            <person name="Mustafa N.S."/>
            <person name="Li S."/>
            <person name="Yun Q."/>
            <person name="Keller S.R."/>
            <person name="Mao J."/>
            <person name="Zhang R."/>
            <person name="Strauss S.H."/>
        </authorList>
    </citation>
    <scope>NUCLEOTIDE SEQUENCE</scope>
    <source>
        <strain evidence="2">GM15</strain>
        <tissue evidence="2">Leaf</tissue>
    </source>
</reference>
<evidence type="ECO:0000256" key="1">
    <source>
        <dbReference type="SAM" id="MobiDB-lite"/>
    </source>
</evidence>
<dbReference type="EMBL" id="JAAWWB010000005">
    <property type="protein sequence ID" value="KAG6782573.1"/>
    <property type="molecule type" value="Genomic_DNA"/>
</dbReference>
<evidence type="ECO:0000313" key="2">
    <source>
        <dbReference type="EMBL" id="KAG6782573.1"/>
    </source>
</evidence>
<dbReference type="AlphaFoldDB" id="A0A8X8A4E9"/>
<feature type="region of interest" description="Disordered" evidence="1">
    <location>
        <begin position="69"/>
        <end position="88"/>
    </location>
</feature>
<evidence type="ECO:0000313" key="3">
    <source>
        <dbReference type="Proteomes" id="UP000886885"/>
    </source>
</evidence>
<dbReference type="Proteomes" id="UP000886885">
    <property type="component" value="Chromosome 3A"/>
</dbReference>
<proteinExistence type="predicted"/>
<gene>
    <name evidence="2" type="ORF">POTOM_011983</name>
</gene>